<dbReference type="InParanoid" id="F4RZZ8"/>
<dbReference type="AlphaFoldDB" id="F4RZZ8"/>
<protein>
    <submittedName>
        <fullName evidence="2">Uncharacterized protein</fullName>
    </submittedName>
</protein>
<feature type="compositionally biased region" description="Basic and acidic residues" evidence="1">
    <location>
        <begin position="67"/>
        <end position="82"/>
    </location>
</feature>
<dbReference type="EMBL" id="GL883133">
    <property type="protein sequence ID" value="EGG02100.1"/>
    <property type="molecule type" value="Genomic_DNA"/>
</dbReference>
<keyword evidence="3" id="KW-1185">Reference proteome</keyword>
<dbReference type="GeneID" id="18924098"/>
<dbReference type="HOGENOM" id="CLU_906371_0_0_1"/>
<feature type="compositionally biased region" description="Polar residues" evidence="1">
    <location>
        <begin position="123"/>
        <end position="172"/>
    </location>
</feature>
<dbReference type="Proteomes" id="UP000001072">
    <property type="component" value="Unassembled WGS sequence"/>
</dbReference>
<feature type="region of interest" description="Disordered" evidence="1">
    <location>
        <begin position="28"/>
        <end position="209"/>
    </location>
</feature>
<evidence type="ECO:0000256" key="1">
    <source>
        <dbReference type="SAM" id="MobiDB-lite"/>
    </source>
</evidence>
<feature type="compositionally biased region" description="Basic and acidic residues" evidence="1">
    <location>
        <begin position="173"/>
        <end position="182"/>
    </location>
</feature>
<organism evidence="3">
    <name type="scientific">Melampsora larici-populina (strain 98AG31 / pathotype 3-4-7)</name>
    <name type="common">Poplar leaf rust fungus</name>
    <dbReference type="NCBI Taxonomy" id="747676"/>
    <lineage>
        <taxon>Eukaryota</taxon>
        <taxon>Fungi</taxon>
        <taxon>Dikarya</taxon>
        <taxon>Basidiomycota</taxon>
        <taxon>Pucciniomycotina</taxon>
        <taxon>Pucciniomycetes</taxon>
        <taxon>Pucciniales</taxon>
        <taxon>Melampsoraceae</taxon>
        <taxon>Melampsora</taxon>
    </lineage>
</organism>
<evidence type="ECO:0000313" key="2">
    <source>
        <dbReference type="EMBL" id="EGG02100.1"/>
    </source>
</evidence>
<gene>
    <name evidence="2" type="ORF">MELLADRAFT_110492</name>
</gene>
<evidence type="ECO:0000313" key="3">
    <source>
        <dbReference type="Proteomes" id="UP000001072"/>
    </source>
</evidence>
<sequence length="307" mass="33559">MDSLDPDTRKVLLARFIRDCELAKALAKPTLSEDHIEIKGKGTRATTPETSPKANKPKSCINPKPNGHPDKQAERGDPKDSSQEPVQSLIQPSSPTPEQSLHQGTSANINQGNSVDANPAVKGTSSAESSEVNKQETNQQSPPHSQGESPLTSQSESQSPRTTRAQKVSQLTRADKSKEFRVTRKSTRVTSHTHEQPNPNRQKLSGELRPDNDTQMHLDSCLLWQSVTELITCTDTSENFQLPAISSDASHFLKSSCPDTSGGSRTKYHSIFASRSPDATDFLDSSCPDTSGGSRTVFYRVWWSFGA</sequence>
<feature type="compositionally biased region" description="Polar residues" evidence="1">
    <location>
        <begin position="83"/>
        <end position="116"/>
    </location>
</feature>
<reference evidence="3" key="1">
    <citation type="journal article" date="2011" name="Proc. Natl. Acad. Sci. U.S.A.">
        <title>Obligate biotrophy features unraveled by the genomic analysis of rust fungi.</title>
        <authorList>
            <person name="Duplessis S."/>
            <person name="Cuomo C.A."/>
            <person name="Lin Y.-C."/>
            <person name="Aerts A."/>
            <person name="Tisserant E."/>
            <person name="Veneault-Fourrey C."/>
            <person name="Joly D.L."/>
            <person name="Hacquard S."/>
            <person name="Amselem J."/>
            <person name="Cantarel B.L."/>
            <person name="Chiu R."/>
            <person name="Coutinho P.M."/>
            <person name="Feau N."/>
            <person name="Field M."/>
            <person name="Frey P."/>
            <person name="Gelhaye E."/>
            <person name="Goldberg J."/>
            <person name="Grabherr M.G."/>
            <person name="Kodira C.D."/>
            <person name="Kohler A."/>
            <person name="Kuees U."/>
            <person name="Lindquist E.A."/>
            <person name="Lucas S.M."/>
            <person name="Mago R."/>
            <person name="Mauceli E."/>
            <person name="Morin E."/>
            <person name="Murat C."/>
            <person name="Pangilinan J.L."/>
            <person name="Park R."/>
            <person name="Pearson M."/>
            <person name="Quesneville H."/>
            <person name="Rouhier N."/>
            <person name="Sakthikumar S."/>
            <person name="Salamov A.A."/>
            <person name="Schmutz J."/>
            <person name="Selles B."/>
            <person name="Shapiro H."/>
            <person name="Tanguay P."/>
            <person name="Tuskan G.A."/>
            <person name="Henrissat B."/>
            <person name="Van de Peer Y."/>
            <person name="Rouze P."/>
            <person name="Ellis J.G."/>
            <person name="Dodds P.N."/>
            <person name="Schein J.E."/>
            <person name="Zhong S."/>
            <person name="Hamelin R.C."/>
            <person name="Grigoriev I.V."/>
            <person name="Szabo L.J."/>
            <person name="Martin F."/>
        </authorList>
    </citation>
    <scope>NUCLEOTIDE SEQUENCE [LARGE SCALE GENOMIC DNA]</scope>
    <source>
        <strain evidence="3">98AG31 / pathotype 3-4-7</strain>
    </source>
</reference>
<feature type="compositionally biased region" description="Basic and acidic residues" evidence="1">
    <location>
        <begin position="31"/>
        <end position="40"/>
    </location>
</feature>
<accession>F4RZZ8</accession>
<dbReference type="KEGG" id="mlr:MELLADRAFT_110492"/>
<dbReference type="VEuPathDB" id="FungiDB:MELLADRAFT_110492"/>
<name>F4RZZ8_MELLP</name>
<proteinExistence type="predicted"/>
<feature type="compositionally biased region" description="Polar residues" evidence="1">
    <location>
        <begin position="44"/>
        <end position="53"/>
    </location>
</feature>
<dbReference type="RefSeq" id="XP_007414637.1">
    <property type="nucleotide sequence ID" value="XM_007414575.1"/>
</dbReference>